<dbReference type="EC" id="1.3.1.76" evidence="2"/>
<dbReference type="SUPFAM" id="SSF51735">
    <property type="entry name" value="NAD(P)-binding Rossmann-fold domains"/>
    <property type="match status" value="1"/>
</dbReference>
<dbReference type="InterPro" id="IPR036291">
    <property type="entry name" value="NAD(P)-bd_dom_sf"/>
</dbReference>
<dbReference type="EMBL" id="BQXS01000681">
    <property type="protein sequence ID" value="GKT29132.1"/>
    <property type="molecule type" value="Genomic_DNA"/>
</dbReference>
<dbReference type="Pfam" id="PF13241">
    <property type="entry name" value="NAD_binding_7"/>
    <property type="match status" value="1"/>
</dbReference>
<organism evidence="6 7">
    <name type="scientific">Aduncisulcus paluster</name>
    <dbReference type="NCBI Taxonomy" id="2918883"/>
    <lineage>
        <taxon>Eukaryota</taxon>
        <taxon>Metamonada</taxon>
        <taxon>Carpediemonas-like organisms</taxon>
        <taxon>Aduncisulcus</taxon>
    </lineage>
</organism>
<dbReference type="SUPFAM" id="SSF75615">
    <property type="entry name" value="Siroheme synthase middle domains-like"/>
    <property type="match status" value="1"/>
</dbReference>
<keyword evidence="7" id="KW-1185">Reference proteome</keyword>
<dbReference type="Proteomes" id="UP001057375">
    <property type="component" value="Unassembled WGS sequence"/>
</dbReference>
<evidence type="ECO:0000256" key="3">
    <source>
        <dbReference type="ARBA" id="ARBA00023002"/>
    </source>
</evidence>
<keyword evidence="5" id="KW-0627">Porphyrin biosynthesis</keyword>
<comment type="caution">
    <text evidence="6">The sequence shown here is derived from an EMBL/GenBank/DDBJ whole genome shotgun (WGS) entry which is preliminary data.</text>
</comment>
<keyword evidence="3" id="KW-0560">Oxidoreductase</keyword>
<evidence type="ECO:0000256" key="1">
    <source>
        <dbReference type="ARBA" id="ARBA00005010"/>
    </source>
</evidence>
<protein>
    <recommendedName>
        <fullName evidence="2">precorrin-2 dehydrogenase</fullName>
        <ecNumber evidence="2">1.3.1.76</ecNumber>
    </recommendedName>
</protein>
<accession>A0ABQ5K993</accession>
<sequence length="162" mass="18567">MLEISRDQRVIFEQRPFNDDDLDDVFIAFACTNNSNLNRRMAELCAEKNILCNIADFPEGSNFIVPSVIRQGDLTLAIRRELQDIFGPHYANFITLMGRIRPLVLDLGKETSHNTALFRQLVSSQILDELEAGDMDRVKEILTRILPQELVPRIPELIDDLI</sequence>
<evidence type="ECO:0000256" key="5">
    <source>
        <dbReference type="ARBA" id="ARBA00023244"/>
    </source>
</evidence>
<evidence type="ECO:0000256" key="2">
    <source>
        <dbReference type="ARBA" id="ARBA00012400"/>
    </source>
</evidence>
<name>A0ABQ5K993_9EUKA</name>
<keyword evidence="4" id="KW-0520">NAD</keyword>
<evidence type="ECO:0000256" key="4">
    <source>
        <dbReference type="ARBA" id="ARBA00023027"/>
    </source>
</evidence>
<dbReference type="InterPro" id="IPR042518">
    <property type="entry name" value="SirC_C"/>
</dbReference>
<evidence type="ECO:0000313" key="7">
    <source>
        <dbReference type="Proteomes" id="UP001057375"/>
    </source>
</evidence>
<evidence type="ECO:0000313" key="6">
    <source>
        <dbReference type="EMBL" id="GKT29132.1"/>
    </source>
</evidence>
<dbReference type="Gene3D" id="1.10.8.610">
    <property type="entry name" value="SirC, precorrin-2 dehydrogenase, C-terminal helical domain-like"/>
    <property type="match status" value="1"/>
</dbReference>
<dbReference type="Gene3D" id="3.40.50.720">
    <property type="entry name" value="NAD(P)-binding Rossmann-like Domain"/>
    <property type="match status" value="1"/>
</dbReference>
<dbReference type="InterPro" id="IPR028161">
    <property type="entry name" value="Met8-like"/>
</dbReference>
<proteinExistence type="predicted"/>
<reference evidence="6" key="1">
    <citation type="submission" date="2022-03" db="EMBL/GenBank/DDBJ databases">
        <title>Draft genome sequence of Aduncisulcus paluster, a free-living microaerophilic Fornicata.</title>
        <authorList>
            <person name="Yuyama I."/>
            <person name="Kume K."/>
            <person name="Tamura T."/>
            <person name="Inagaki Y."/>
            <person name="Hashimoto T."/>
        </authorList>
    </citation>
    <scope>NUCLEOTIDE SEQUENCE</scope>
    <source>
        <strain evidence="6">NY0171</strain>
    </source>
</reference>
<dbReference type="PANTHER" id="PTHR35330">
    <property type="entry name" value="SIROHEME BIOSYNTHESIS PROTEIN MET8"/>
    <property type="match status" value="1"/>
</dbReference>
<dbReference type="PANTHER" id="PTHR35330:SF1">
    <property type="entry name" value="SIROHEME BIOSYNTHESIS PROTEIN MET8"/>
    <property type="match status" value="1"/>
</dbReference>
<gene>
    <name evidence="6" type="ORF">ADUPG1_001056</name>
</gene>
<comment type="pathway">
    <text evidence="1">Porphyrin-containing compound metabolism; siroheme biosynthesis; sirohydrochlorin from precorrin-2: step 1/1.</text>
</comment>